<comment type="caution">
    <text evidence="2">The sequence shown here is derived from an EMBL/GenBank/DDBJ whole genome shotgun (WGS) entry which is preliminary data.</text>
</comment>
<dbReference type="Proteomes" id="UP000784294">
    <property type="component" value="Unassembled WGS sequence"/>
</dbReference>
<reference evidence="2" key="1">
    <citation type="submission" date="2018-11" db="EMBL/GenBank/DDBJ databases">
        <authorList>
            <consortium name="Pathogen Informatics"/>
        </authorList>
    </citation>
    <scope>NUCLEOTIDE SEQUENCE</scope>
</reference>
<evidence type="ECO:0008006" key="4">
    <source>
        <dbReference type="Google" id="ProtNLM"/>
    </source>
</evidence>
<dbReference type="AlphaFoldDB" id="A0A448WBS1"/>
<evidence type="ECO:0000256" key="1">
    <source>
        <dbReference type="SAM" id="SignalP"/>
    </source>
</evidence>
<sequence>MQATMPVISSACFLSDTWCLQMDVLLCAYATLARDCTYSEVRQICPPVNVSQAVIQSPVVNLYLCQASVSQHRVNSSPRQPTTTCCWHFLSDLNYANLEDRTHLSFCPVGFTYCFDYFGRRLAFSPPVLCSIVSFLTSNDVNGSSDVEFYGWLNYFKGFISTDNKEWII</sequence>
<evidence type="ECO:0000313" key="3">
    <source>
        <dbReference type="Proteomes" id="UP000784294"/>
    </source>
</evidence>
<accession>A0A448WBS1</accession>
<evidence type="ECO:0000313" key="2">
    <source>
        <dbReference type="EMBL" id="VEL07903.1"/>
    </source>
</evidence>
<name>A0A448WBS1_9PLAT</name>
<protein>
    <recommendedName>
        <fullName evidence="4">FZ domain-containing protein</fullName>
    </recommendedName>
</protein>
<gene>
    <name evidence="2" type="ORF">PXEA_LOCUS1343</name>
</gene>
<keyword evidence="3" id="KW-1185">Reference proteome</keyword>
<feature type="signal peptide" evidence="1">
    <location>
        <begin position="1"/>
        <end position="19"/>
    </location>
</feature>
<feature type="chain" id="PRO_5019456891" description="FZ domain-containing protein" evidence="1">
    <location>
        <begin position="20"/>
        <end position="169"/>
    </location>
</feature>
<organism evidence="2 3">
    <name type="scientific">Protopolystoma xenopodis</name>
    <dbReference type="NCBI Taxonomy" id="117903"/>
    <lineage>
        <taxon>Eukaryota</taxon>
        <taxon>Metazoa</taxon>
        <taxon>Spiralia</taxon>
        <taxon>Lophotrochozoa</taxon>
        <taxon>Platyhelminthes</taxon>
        <taxon>Monogenea</taxon>
        <taxon>Polyopisthocotylea</taxon>
        <taxon>Polystomatidea</taxon>
        <taxon>Polystomatidae</taxon>
        <taxon>Protopolystoma</taxon>
    </lineage>
</organism>
<dbReference type="EMBL" id="CAAALY010002708">
    <property type="protein sequence ID" value="VEL07903.1"/>
    <property type="molecule type" value="Genomic_DNA"/>
</dbReference>
<keyword evidence="1" id="KW-0732">Signal</keyword>
<proteinExistence type="predicted"/>